<name>A0A8T0DWG4_9TREM</name>
<keyword evidence="11" id="KW-1185">Reference proteome</keyword>
<reference evidence="10 11" key="1">
    <citation type="submission" date="2019-07" db="EMBL/GenBank/DDBJ databases">
        <title>Annotation for the trematode Paragonimus westermani.</title>
        <authorList>
            <person name="Choi Y.-J."/>
        </authorList>
    </citation>
    <scope>NUCLEOTIDE SEQUENCE [LARGE SCALE GENOMIC DNA]</scope>
    <source>
        <strain evidence="10">180907_Pwestermani</strain>
    </source>
</reference>
<evidence type="ECO:0000313" key="10">
    <source>
        <dbReference type="EMBL" id="KAF8572275.1"/>
    </source>
</evidence>
<evidence type="ECO:0000256" key="8">
    <source>
        <dbReference type="SAM" id="MobiDB-lite"/>
    </source>
</evidence>
<evidence type="ECO:0000313" key="11">
    <source>
        <dbReference type="Proteomes" id="UP000699462"/>
    </source>
</evidence>
<feature type="region of interest" description="Disordered" evidence="8">
    <location>
        <begin position="619"/>
        <end position="650"/>
    </location>
</feature>
<comment type="subcellular location">
    <subcellularLocation>
        <location evidence="1">Nucleus</location>
    </subcellularLocation>
</comment>
<feature type="region of interest" description="Disordered" evidence="8">
    <location>
        <begin position="222"/>
        <end position="260"/>
    </location>
</feature>
<keyword evidence="6" id="KW-0539">Nucleus</keyword>
<dbReference type="SUPFAM" id="SSF57667">
    <property type="entry name" value="beta-beta-alpha zinc fingers"/>
    <property type="match status" value="1"/>
</dbReference>
<dbReference type="PANTHER" id="PTHR16515">
    <property type="entry name" value="PR DOMAIN ZINC FINGER PROTEIN"/>
    <property type="match status" value="1"/>
</dbReference>
<dbReference type="PANTHER" id="PTHR16515:SF49">
    <property type="entry name" value="GASTRULA ZINC FINGER PROTEIN XLCGF49.1-LIKE-RELATED"/>
    <property type="match status" value="1"/>
</dbReference>
<feature type="compositionally biased region" description="Polar residues" evidence="8">
    <location>
        <begin position="222"/>
        <end position="235"/>
    </location>
</feature>
<dbReference type="EMBL" id="JTDF01000100">
    <property type="protein sequence ID" value="KAF8572275.1"/>
    <property type="molecule type" value="Genomic_DNA"/>
</dbReference>
<dbReference type="InterPro" id="IPR013087">
    <property type="entry name" value="Znf_C2H2_type"/>
</dbReference>
<dbReference type="FunFam" id="3.30.160.60:FF:000446">
    <property type="entry name" value="Zinc finger protein"/>
    <property type="match status" value="1"/>
</dbReference>
<dbReference type="GO" id="GO:0008270">
    <property type="term" value="F:zinc ion binding"/>
    <property type="evidence" value="ECO:0007669"/>
    <property type="project" value="UniProtKB-KW"/>
</dbReference>
<protein>
    <submittedName>
        <fullName evidence="10">Zinc finger protein Gfi-1</fullName>
    </submittedName>
</protein>
<feature type="domain" description="C2H2-type" evidence="9">
    <location>
        <begin position="489"/>
        <end position="517"/>
    </location>
</feature>
<dbReference type="InterPro" id="IPR050331">
    <property type="entry name" value="Zinc_finger"/>
</dbReference>
<organism evidence="10 11">
    <name type="scientific">Paragonimus westermani</name>
    <dbReference type="NCBI Taxonomy" id="34504"/>
    <lineage>
        <taxon>Eukaryota</taxon>
        <taxon>Metazoa</taxon>
        <taxon>Spiralia</taxon>
        <taxon>Lophotrochozoa</taxon>
        <taxon>Platyhelminthes</taxon>
        <taxon>Trematoda</taxon>
        <taxon>Digenea</taxon>
        <taxon>Plagiorchiida</taxon>
        <taxon>Troglotremata</taxon>
        <taxon>Troglotrematidae</taxon>
        <taxon>Paragonimus</taxon>
    </lineage>
</organism>
<dbReference type="Gene3D" id="3.30.160.60">
    <property type="entry name" value="Classic Zinc Finger"/>
    <property type="match status" value="2"/>
</dbReference>
<dbReference type="Pfam" id="PF00096">
    <property type="entry name" value="zf-C2H2"/>
    <property type="match status" value="2"/>
</dbReference>
<dbReference type="InterPro" id="IPR036236">
    <property type="entry name" value="Znf_C2H2_sf"/>
</dbReference>
<dbReference type="GO" id="GO:0010468">
    <property type="term" value="P:regulation of gene expression"/>
    <property type="evidence" value="ECO:0007669"/>
    <property type="project" value="TreeGrafter"/>
</dbReference>
<evidence type="ECO:0000256" key="4">
    <source>
        <dbReference type="ARBA" id="ARBA00022771"/>
    </source>
</evidence>
<evidence type="ECO:0000256" key="2">
    <source>
        <dbReference type="ARBA" id="ARBA00022723"/>
    </source>
</evidence>
<feature type="compositionally biased region" description="Low complexity" evidence="8">
    <location>
        <begin position="280"/>
        <end position="295"/>
    </location>
</feature>
<accession>A0A8T0DWG4</accession>
<keyword evidence="2" id="KW-0479">Metal-binding</keyword>
<keyword evidence="4 7" id="KW-0863">Zinc-finger</keyword>
<dbReference type="AlphaFoldDB" id="A0A8T0DWG4"/>
<dbReference type="OrthoDB" id="10066279at2759"/>
<evidence type="ECO:0000259" key="9">
    <source>
        <dbReference type="PROSITE" id="PS50157"/>
    </source>
</evidence>
<dbReference type="PROSITE" id="PS50157">
    <property type="entry name" value="ZINC_FINGER_C2H2_2"/>
    <property type="match status" value="3"/>
</dbReference>
<evidence type="ECO:0000256" key="1">
    <source>
        <dbReference type="ARBA" id="ARBA00004123"/>
    </source>
</evidence>
<feature type="region of interest" description="Disordered" evidence="8">
    <location>
        <begin position="279"/>
        <end position="309"/>
    </location>
</feature>
<proteinExistence type="predicted"/>
<dbReference type="PROSITE" id="PS00028">
    <property type="entry name" value="ZINC_FINGER_C2H2_1"/>
    <property type="match status" value="2"/>
</dbReference>
<dbReference type="Proteomes" id="UP000699462">
    <property type="component" value="Unassembled WGS sequence"/>
</dbReference>
<keyword evidence="5" id="KW-0862">Zinc</keyword>
<dbReference type="SMART" id="SM00355">
    <property type="entry name" value="ZnF_C2H2"/>
    <property type="match status" value="3"/>
</dbReference>
<feature type="domain" description="C2H2-type" evidence="9">
    <location>
        <begin position="461"/>
        <end position="488"/>
    </location>
</feature>
<feature type="region of interest" description="Disordered" evidence="8">
    <location>
        <begin position="85"/>
        <end position="111"/>
    </location>
</feature>
<evidence type="ECO:0000256" key="3">
    <source>
        <dbReference type="ARBA" id="ARBA00022737"/>
    </source>
</evidence>
<comment type="caution">
    <text evidence="10">The sequence shown here is derived from an EMBL/GenBank/DDBJ whole genome shotgun (WGS) entry which is preliminary data.</text>
</comment>
<feature type="domain" description="C2H2-type" evidence="9">
    <location>
        <begin position="435"/>
        <end position="463"/>
    </location>
</feature>
<sequence>MLATTVTNPFMSFARNTNGTDLNLLTIMHNLKPETQQLCRALVQHLGSNNFDATSLRLLPPPSPIFNPIDNTKRILPMLLTPQDHSQPVISTPPSATASMTTSTASENFPPNPIPPVSNPANFSMTAAITSALSTNSGMVGVQLLPACSPLLQLAVRQALNECLPNFAQLSIQGDLKISVVTGSNRDPPSSHSTTVLKFTDEIQERYHVSEELAVPFTRNATVTPSTTSSQTMSAFSEAHSGSCGTGAGSSRRKSTNPIKCSIDDLSHRSVINTFVQTLSPTTSTSPHPTAHSGPASPSTDSGVLDLSRNGSLAGSAPITPLKDFSYLNETIKPSDYEKSLLDAYQKQLTAFGQLQSAWNRASLPYEDGHSLDSNAISFMNNNLSVKYPGTTSIEPHSTNRPQVKNTMRRQRFVNRTSTVGRMCPLRRPNSNRRFPCNQCREEFPSLHTLEEHTMFQHGTYRCHICKAQFTQRSNLQRHALKHVGFKPFECRVCSKAYYRKDHLMRHMEMGHPGYTPRENITVHLTSSESLDFLNRSCPLLPTSGSMEATVHDAGCNIQMEVDGPAQIPNSEAGVDPTISVLSVEDGLPYQDEFFLQDLSLERRHSDCGLGRSTSVEFGKFPPQSHSHSDDEASYSANISEVECDPRNKT</sequence>
<gene>
    <name evidence="10" type="ORF">P879_02657</name>
</gene>
<dbReference type="GO" id="GO:0005634">
    <property type="term" value="C:nucleus"/>
    <property type="evidence" value="ECO:0007669"/>
    <property type="project" value="UniProtKB-SubCell"/>
</dbReference>
<evidence type="ECO:0000256" key="6">
    <source>
        <dbReference type="ARBA" id="ARBA00023242"/>
    </source>
</evidence>
<feature type="compositionally biased region" description="Low complexity" evidence="8">
    <location>
        <begin position="92"/>
        <end position="109"/>
    </location>
</feature>
<evidence type="ECO:0000256" key="7">
    <source>
        <dbReference type="PROSITE-ProRule" id="PRU00042"/>
    </source>
</evidence>
<evidence type="ECO:0000256" key="5">
    <source>
        <dbReference type="ARBA" id="ARBA00022833"/>
    </source>
</evidence>
<keyword evidence="3" id="KW-0677">Repeat</keyword>